<dbReference type="EMBL" id="UOEX01000227">
    <property type="protein sequence ID" value="VAW37915.1"/>
    <property type="molecule type" value="Genomic_DNA"/>
</dbReference>
<organism evidence="1">
    <name type="scientific">hydrothermal vent metagenome</name>
    <dbReference type="NCBI Taxonomy" id="652676"/>
    <lineage>
        <taxon>unclassified sequences</taxon>
        <taxon>metagenomes</taxon>
        <taxon>ecological metagenomes</taxon>
    </lineage>
</organism>
<protein>
    <submittedName>
        <fullName evidence="1">Uncharacterized protein</fullName>
    </submittedName>
</protein>
<reference evidence="1" key="1">
    <citation type="submission" date="2018-06" db="EMBL/GenBank/DDBJ databases">
        <authorList>
            <person name="Zhirakovskaya E."/>
        </authorList>
    </citation>
    <scope>NUCLEOTIDE SEQUENCE</scope>
</reference>
<dbReference type="PROSITE" id="PS51257">
    <property type="entry name" value="PROKAR_LIPOPROTEIN"/>
    <property type="match status" value="1"/>
</dbReference>
<sequence>MKFILPLILLSILFSGIPALSATVSCEVQEVRGDVIILKNCNIKRAQGFKAGDKVKIKLQRAKR</sequence>
<name>A0A3B0V315_9ZZZZ</name>
<dbReference type="AlphaFoldDB" id="A0A3B0V315"/>
<gene>
    <name evidence="1" type="ORF">MNBD_DELTA03-781</name>
</gene>
<accession>A0A3B0V315</accession>
<evidence type="ECO:0000313" key="1">
    <source>
        <dbReference type="EMBL" id="VAW37915.1"/>
    </source>
</evidence>
<proteinExistence type="predicted"/>